<dbReference type="Gene3D" id="1.10.540.10">
    <property type="entry name" value="Acyl-CoA dehydrogenase/oxidase, N-terminal domain"/>
    <property type="match status" value="1"/>
</dbReference>
<evidence type="ECO:0000313" key="8">
    <source>
        <dbReference type="EMBL" id="GGE10887.1"/>
    </source>
</evidence>
<dbReference type="RefSeq" id="WP_188910305.1">
    <property type="nucleotide sequence ID" value="NZ_BMIQ01000005.1"/>
</dbReference>
<dbReference type="PANTHER" id="PTHR48083">
    <property type="entry name" value="MEDIUM-CHAIN SPECIFIC ACYL-COA DEHYDROGENASE, MITOCHONDRIAL-RELATED"/>
    <property type="match status" value="1"/>
</dbReference>
<dbReference type="SUPFAM" id="SSF56645">
    <property type="entry name" value="Acyl-CoA dehydrogenase NM domain-like"/>
    <property type="match status" value="1"/>
</dbReference>
<evidence type="ECO:0000256" key="4">
    <source>
        <dbReference type="SAM" id="MobiDB-lite"/>
    </source>
</evidence>
<dbReference type="PANTHER" id="PTHR48083:SF19">
    <property type="entry name" value="FLAVIN-DEPENDENT MONOOXYGENASE, OXYGENASE SUBUNIT HSAA"/>
    <property type="match status" value="1"/>
</dbReference>
<dbReference type="InterPro" id="IPR013786">
    <property type="entry name" value="AcylCoA_DH/ox_N"/>
</dbReference>
<sequence length="410" mass="44071">MSALRPLAPTDSQSEAEAETRRIRDDAEAIAVARELAAELAPGAAERDRDRRLPFAELDRLSRAGLFAITVPKAYGGAGVKAGTLARVTAILAGADGSIGQIPQNHFFMLEGLRLEGTEGQKRFFYARVLAGERLGNALSERSTRTAHDIETRIRPDGAAWRLDGRKFYSTGALFADWIVAVAKAPDETAVIAFVRKGTDGLIVEDDWSGFGQRTTGSGTTIFRDVRVEPDHVVPYSALFDRPTPMGPHAQIIHAGVQQGLAEGALAETIRFVRDVARPWRDAGVARHADDPHVTATIGEVSIRVAGAAALLDRAGHFVDAASLDPTEETVAAASVAVAEAKIASTDAALLAGSRLIELGGASATLAVHDLDRFWRNARTHAVHDPQLWKYRFVGDYWLNGTKPPRHGAI</sequence>
<dbReference type="GO" id="GO:0003995">
    <property type="term" value="F:acyl-CoA dehydrogenase activity"/>
    <property type="evidence" value="ECO:0007669"/>
    <property type="project" value="TreeGrafter"/>
</dbReference>
<evidence type="ECO:0000313" key="9">
    <source>
        <dbReference type="Proteomes" id="UP000644699"/>
    </source>
</evidence>
<feature type="domain" description="Acyl-CoA oxidase/dehydrogenase middle" evidence="5">
    <location>
        <begin position="147"/>
        <end position="226"/>
    </location>
</feature>
<gene>
    <name evidence="8" type="ORF">GCM10011390_32410</name>
</gene>
<dbReference type="AlphaFoldDB" id="A0A916ZRP6"/>
<accession>A0A916ZRP6</accession>
<dbReference type="Pfam" id="PF02770">
    <property type="entry name" value="Acyl-CoA_dh_M"/>
    <property type="match status" value="1"/>
</dbReference>
<reference evidence="8" key="1">
    <citation type="journal article" date="2014" name="Int. J. Syst. Evol. Microbiol.">
        <title>Complete genome sequence of Corynebacterium casei LMG S-19264T (=DSM 44701T), isolated from a smear-ripened cheese.</title>
        <authorList>
            <consortium name="US DOE Joint Genome Institute (JGI-PGF)"/>
            <person name="Walter F."/>
            <person name="Albersmeier A."/>
            <person name="Kalinowski J."/>
            <person name="Ruckert C."/>
        </authorList>
    </citation>
    <scope>NUCLEOTIDE SEQUENCE</scope>
    <source>
        <strain evidence="8">CGMCC 1.15367</strain>
    </source>
</reference>
<dbReference type="EMBL" id="BMIQ01000005">
    <property type="protein sequence ID" value="GGE10887.1"/>
    <property type="molecule type" value="Genomic_DNA"/>
</dbReference>
<keyword evidence="9" id="KW-1185">Reference proteome</keyword>
<dbReference type="InterPro" id="IPR023922">
    <property type="entry name" value="S04_starv_induced_SfnB"/>
</dbReference>
<dbReference type="Gene3D" id="2.40.110.10">
    <property type="entry name" value="Butyryl-CoA Dehydrogenase, subunit A, domain 2"/>
    <property type="match status" value="1"/>
</dbReference>
<evidence type="ECO:0000256" key="3">
    <source>
        <dbReference type="ARBA" id="ARBA00049661"/>
    </source>
</evidence>
<dbReference type="InterPro" id="IPR037069">
    <property type="entry name" value="AcylCoA_DH/ox_N_sf"/>
</dbReference>
<dbReference type="NCBIfam" id="TIGR04022">
    <property type="entry name" value="sulfur_SfnB"/>
    <property type="match status" value="1"/>
</dbReference>
<evidence type="ECO:0000259" key="7">
    <source>
        <dbReference type="Pfam" id="PF08028"/>
    </source>
</evidence>
<evidence type="ECO:0000259" key="6">
    <source>
        <dbReference type="Pfam" id="PF02771"/>
    </source>
</evidence>
<evidence type="ECO:0000256" key="1">
    <source>
        <dbReference type="ARBA" id="ARBA00022630"/>
    </source>
</evidence>
<comment type="similarity">
    <text evidence="3">Belongs to the HpaH/HsaA monooxygenase family.</text>
</comment>
<dbReference type="Pfam" id="PF08028">
    <property type="entry name" value="Acyl-CoA_dh_2"/>
    <property type="match status" value="1"/>
</dbReference>
<dbReference type="GO" id="GO:0005737">
    <property type="term" value="C:cytoplasm"/>
    <property type="evidence" value="ECO:0007669"/>
    <property type="project" value="TreeGrafter"/>
</dbReference>
<keyword evidence="2" id="KW-0560">Oxidoreductase</keyword>
<feature type="domain" description="Acyl-CoA dehydrogenase/oxidase N-terminal" evidence="6">
    <location>
        <begin position="32"/>
        <end position="133"/>
    </location>
</feature>
<dbReference type="PIRSF" id="PIRSF016578">
    <property type="entry name" value="HsaA"/>
    <property type="match status" value="1"/>
</dbReference>
<dbReference type="InterPro" id="IPR046373">
    <property type="entry name" value="Acyl-CoA_Oxase/DH_mid-dom_sf"/>
</dbReference>
<dbReference type="Gene3D" id="1.20.140.10">
    <property type="entry name" value="Butyryl-CoA Dehydrogenase, subunit A, domain 3"/>
    <property type="match status" value="1"/>
</dbReference>
<evidence type="ECO:0000256" key="2">
    <source>
        <dbReference type="ARBA" id="ARBA00023002"/>
    </source>
</evidence>
<dbReference type="InterPro" id="IPR036250">
    <property type="entry name" value="AcylCo_DH-like_C"/>
</dbReference>
<proteinExistence type="inferred from homology"/>
<protein>
    <submittedName>
        <fullName evidence="8">SfnB family sulfur acquisition oxidoreductase</fullName>
    </submittedName>
</protein>
<dbReference type="Pfam" id="PF02771">
    <property type="entry name" value="Acyl-CoA_dh_N"/>
    <property type="match status" value="1"/>
</dbReference>
<comment type="caution">
    <text evidence="8">The sequence shown here is derived from an EMBL/GenBank/DDBJ whole genome shotgun (WGS) entry which is preliminary data.</text>
</comment>
<organism evidence="8 9">
    <name type="scientific">Aureimonas endophytica</name>
    <dbReference type="NCBI Taxonomy" id="2027858"/>
    <lineage>
        <taxon>Bacteria</taxon>
        <taxon>Pseudomonadati</taxon>
        <taxon>Pseudomonadota</taxon>
        <taxon>Alphaproteobacteria</taxon>
        <taxon>Hyphomicrobiales</taxon>
        <taxon>Aurantimonadaceae</taxon>
        <taxon>Aureimonas</taxon>
    </lineage>
</organism>
<dbReference type="SUPFAM" id="SSF47203">
    <property type="entry name" value="Acyl-CoA dehydrogenase C-terminal domain-like"/>
    <property type="match status" value="1"/>
</dbReference>
<dbReference type="Proteomes" id="UP000644699">
    <property type="component" value="Unassembled WGS sequence"/>
</dbReference>
<dbReference type="GO" id="GO:0033539">
    <property type="term" value="P:fatty acid beta-oxidation using acyl-CoA dehydrogenase"/>
    <property type="evidence" value="ECO:0007669"/>
    <property type="project" value="TreeGrafter"/>
</dbReference>
<dbReference type="InterPro" id="IPR050741">
    <property type="entry name" value="Acyl-CoA_dehydrogenase"/>
</dbReference>
<dbReference type="InterPro" id="IPR013107">
    <property type="entry name" value="Acyl-CoA_DH_C"/>
</dbReference>
<feature type="domain" description="Acyl-CoA dehydrogenase C-terminal" evidence="7">
    <location>
        <begin position="252"/>
        <end position="384"/>
    </location>
</feature>
<dbReference type="GO" id="GO:0016712">
    <property type="term" value="F:oxidoreductase activity, acting on paired donors, with incorporation or reduction of molecular oxygen, reduced flavin or flavoprotein as one donor, and incorporation of one atom of oxygen"/>
    <property type="evidence" value="ECO:0007669"/>
    <property type="project" value="TreeGrafter"/>
</dbReference>
<keyword evidence="1" id="KW-0285">Flavoprotein</keyword>
<dbReference type="GO" id="GO:0050660">
    <property type="term" value="F:flavin adenine dinucleotide binding"/>
    <property type="evidence" value="ECO:0007669"/>
    <property type="project" value="InterPro"/>
</dbReference>
<dbReference type="InterPro" id="IPR009100">
    <property type="entry name" value="AcylCoA_DH/oxidase_NM_dom_sf"/>
</dbReference>
<name>A0A916ZRP6_9HYPH</name>
<reference evidence="8" key="2">
    <citation type="submission" date="2020-09" db="EMBL/GenBank/DDBJ databases">
        <authorList>
            <person name="Sun Q."/>
            <person name="Zhou Y."/>
        </authorList>
    </citation>
    <scope>NUCLEOTIDE SEQUENCE</scope>
    <source>
        <strain evidence="8">CGMCC 1.15367</strain>
    </source>
</reference>
<feature type="region of interest" description="Disordered" evidence="4">
    <location>
        <begin position="1"/>
        <end position="22"/>
    </location>
</feature>
<evidence type="ECO:0000259" key="5">
    <source>
        <dbReference type="Pfam" id="PF02770"/>
    </source>
</evidence>
<dbReference type="InterPro" id="IPR006091">
    <property type="entry name" value="Acyl-CoA_Oxase/DH_mid-dom"/>
</dbReference>